<dbReference type="AlphaFoldDB" id="A0AAN6S0M2"/>
<comment type="caution">
    <text evidence="3">The sequence shown here is derived from an EMBL/GenBank/DDBJ whole genome shotgun (WGS) entry which is preliminary data.</text>
</comment>
<dbReference type="CDD" id="cd02440">
    <property type="entry name" value="AdoMet_MTases"/>
    <property type="match status" value="1"/>
</dbReference>
<evidence type="ECO:0000313" key="4">
    <source>
        <dbReference type="Proteomes" id="UP001303473"/>
    </source>
</evidence>
<feature type="region of interest" description="Disordered" evidence="2">
    <location>
        <begin position="1"/>
        <end position="52"/>
    </location>
</feature>
<keyword evidence="4" id="KW-1185">Reference proteome</keyword>
<protein>
    <submittedName>
        <fullName evidence="3">S-adenosyl-L-methionine-dependent methyltransferase</fullName>
    </submittedName>
</protein>
<evidence type="ECO:0000256" key="2">
    <source>
        <dbReference type="SAM" id="MobiDB-lite"/>
    </source>
</evidence>
<dbReference type="Gene3D" id="3.40.50.150">
    <property type="entry name" value="Vaccinia Virus protein VP39"/>
    <property type="match status" value="1"/>
</dbReference>
<evidence type="ECO:0000313" key="3">
    <source>
        <dbReference type="EMBL" id="KAK3936812.1"/>
    </source>
</evidence>
<dbReference type="GO" id="GO:0032259">
    <property type="term" value="P:methylation"/>
    <property type="evidence" value="ECO:0007669"/>
    <property type="project" value="UniProtKB-KW"/>
</dbReference>
<organism evidence="3 4">
    <name type="scientific">Diplogelasinospora grovesii</name>
    <dbReference type="NCBI Taxonomy" id="303347"/>
    <lineage>
        <taxon>Eukaryota</taxon>
        <taxon>Fungi</taxon>
        <taxon>Dikarya</taxon>
        <taxon>Ascomycota</taxon>
        <taxon>Pezizomycotina</taxon>
        <taxon>Sordariomycetes</taxon>
        <taxon>Sordariomycetidae</taxon>
        <taxon>Sordariales</taxon>
        <taxon>Diplogelasinosporaceae</taxon>
        <taxon>Diplogelasinospora</taxon>
    </lineage>
</organism>
<evidence type="ECO:0000256" key="1">
    <source>
        <dbReference type="ARBA" id="ARBA00038158"/>
    </source>
</evidence>
<name>A0AAN6S0M2_9PEZI</name>
<feature type="compositionally biased region" description="Low complexity" evidence="2">
    <location>
        <begin position="13"/>
        <end position="32"/>
    </location>
</feature>
<proteinExistence type="inferred from homology"/>
<dbReference type="Proteomes" id="UP001303473">
    <property type="component" value="Unassembled WGS sequence"/>
</dbReference>
<dbReference type="PANTHER" id="PTHR43591">
    <property type="entry name" value="METHYLTRANSFERASE"/>
    <property type="match status" value="1"/>
</dbReference>
<feature type="compositionally biased region" description="Pro residues" evidence="2">
    <location>
        <begin position="1"/>
        <end position="12"/>
    </location>
</feature>
<dbReference type="EMBL" id="MU853871">
    <property type="protein sequence ID" value="KAK3936812.1"/>
    <property type="molecule type" value="Genomic_DNA"/>
</dbReference>
<dbReference type="Pfam" id="PF13489">
    <property type="entry name" value="Methyltransf_23"/>
    <property type="match status" value="1"/>
</dbReference>
<dbReference type="PANTHER" id="PTHR43591:SF10">
    <property type="entry name" value="ABC TRANSMEMBRANE TYPE-1 DOMAIN-CONTAINING PROTEIN-RELATED"/>
    <property type="match status" value="1"/>
</dbReference>
<sequence>MAAEPSPEPAAPAPVIAPGTPASATGSAAAVEVEVDPDVEDDADSSLGDEVASTASTSVTSSVFKYEWKHGRRYHGYSAGAYNFPNDEAEQDRLDMIHHVFWRTLSDRLFLAPIDPNKGLRMLDIGTGTGIWPIHMGDLYPGAALIVGNDLSPIQPEWVPPNVKFMVDDVELDWVPEAEKYDYVHCRYMAGSIKDWPRLVGQIYESLKPGGWVEFQESANNMYSEDDTLKPGNPMVQMMDGLMQACDKIGRTMDPAPSMKRWTEEAGFQGVKEERFKLPIGAWPKDARLKEIGTLMKMNFVDGVEAFTAALFRDVLGWAEEEIILLNAGVRAAAKRNDVHPMFDFLVITGQKPE</sequence>
<keyword evidence="3" id="KW-0489">Methyltransferase</keyword>
<feature type="compositionally biased region" description="Acidic residues" evidence="2">
    <location>
        <begin position="33"/>
        <end position="44"/>
    </location>
</feature>
<gene>
    <name evidence="3" type="ORF">QBC46DRAFT_320780</name>
</gene>
<dbReference type="GO" id="GO:0008168">
    <property type="term" value="F:methyltransferase activity"/>
    <property type="evidence" value="ECO:0007669"/>
    <property type="project" value="UniProtKB-KW"/>
</dbReference>
<dbReference type="SUPFAM" id="SSF53335">
    <property type="entry name" value="S-adenosyl-L-methionine-dependent methyltransferases"/>
    <property type="match status" value="1"/>
</dbReference>
<comment type="similarity">
    <text evidence="1">Belongs to the methyltransferase superfamily. LaeA methyltransferase family.</text>
</comment>
<dbReference type="InterPro" id="IPR029063">
    <property type="entry name" value="SAM-dependent_MTases_sf"/>
</dbReference>
<accession>A0AAN6S0M2</accession>
<keyword evidence="3" id="KW-0808">Transferase</keyword>
<reference evidence="4" key="1">
    <citation type="journal article" date="2023" name="Mol. Phylogenet. Evol.">
        <title>Genome-scale phylogeny and comparative genomics of the fungal order Sordariales.</title>
        <authorList>
            <person name="Hensen N."/>
            <person name="Bonometti L."/>
            <person name="Westerberg I."/>
            <person name="Brannstrom I.O."/>
            <person name="Guillou S."/>
            <person name="Cros-Aarteil S."/>
            <person name="Calhoun S."/>
            <person name="Haridas S."/>
            <person name="Kuo A."/>
            <person name="Mondo S."/>
            <person name="Pangilinan J."/>
            <person name="Riley R."/>
            <person name="LaButti K."/>
            <person name="Andreopoulos B."/>
            <person name="Lipzen A."/>
            <person name="Chen C."/>
            <person name="Yan M."/>
            <person name="Daum C."/>
            <person name="Ng V."/>
            <person name="Clum A."/>
            <person name="Steindorff A."/>
            <person name="Ohm R.A."/>
            <person name="Martin F."/>
            <person name="Silar P."/>
            <person name="Natvig D.O."/>
            <person name="Lalanne C."/>
            <person name="Gautier V."/>
            <person name="Ament-Velasquez S.L."/>
            <person name="Kruys A."/>
            <person name="Hutchinson M.I."/>
            <person name="Powell A.J."/>
            <person name="Barry K."/>
            <person name="Miller A.N."/>
            <person name="Grigoriev I.V."/>
            <person name="Debuchy R."/>
            <person name="Gladieux P."/>
            <person name="Hiltunen Thoren M."/>
            <person name="Johannesson H."/>
        </authorList>
    </citation>
    <scope>NUCLEOTIDE SEQUENCE [LARGE SCALE GENOMIC DNA]</scope>
    <source>
        <strain evidence="4">CBS 340.73</strain>
    </source>
</reference>